<keyword evidence="3 7" id="KW-0347">Helicase</keyword>
<dbReference type="NCBIfam" id="NF008348">
    <property type="entry name" value="PRK11131.1"/>
    <property type="match status" value="1"/>
</dbReference>
<dbReference type="InterPro" id="IPR011709">
    <property type="entry name" value="DEAD-box_helicase_OB_fold"/>
</dbReference>
<protein>
    <submittedName>
        <fullName evidence="7">ATP-dependent RNA helicase HrpA</fullName>
    </submittedName>
</protein>
<accession>A0A2A2FA63</accession>
<evidence type="ECO:0000256" key="2">
    <source>
        <dbReference type="ARBA" id="ARBA00022801"/>
    </source>
</evidence>
<feature type="domain" description="Helicase ATP-binding" evidence="5">
    <location>
        <begin position="51"/>
        <end position="214"/>
    </location>
</feature>
<keyword evidence="1" id="KW-0547">Nucleotide-binding</keyword>
<name>A0A2A2FA63_9GAMM</name>
<dbReference type="InterPro" id="IPR027417">
    <property type="entry name" value="P-loop_NTPase"/>
</dbReference>
<dbReference type="SMART" id="SM00487">
    <property type="entry name" value="DEXDc"/>
    <property type="match status" value="1"/>
</dbReference>
<dbReference type="GO" id="GO:0003723">
    <property type="term" value="F:RNA binding"/>
    <property type="evidence" value="ECO:0007669"/>
    <property type="project" value="TreeGrafter"/>
</dbReference>
<dbReference type="Gene3D" id="3.40.50.300">
    <property type="entry name" value="P-loop containing nucleotide triphosphate hydrolases"/>
    <property type="match status" value="2"/>
</dbReference>
<dbReference type="Pfam" id="PF07717">
    <property type="entry name" value="OB_NTP_bind"/>
    <property type="match status" value="1"/>
</dbReference>
<dbReference type="Pfam" id="PF21010">
    <property type="entry name" value="HA2_C"/>
    <property type="match status" value="1"/>
</dbReference>
<gene>
    <name evidence="7" type="primary">hrpA</name>
    <name evidence="7" type="ORF">CK501_05270</name>
</gene>
<evidence type="ECO:0000256" key="3">
    <source>
        <dbReference type="ARBA" id="ARBA00022806"/>
    </source>
</evidence>
<dbReference type="GO" id="GO:0016787">
    <property type="term" value="F:hydrolase activity"/>
    <property type="evidence" value="ECO:0007669"/>
    <property type="project" value="UniProtKB-KW"/>
</dbReference>
<evidence type="ECO:0000313" key="7">
    <source>
        <dbReference type="EMBL" id="PAU81433.1"/>
    </source>
</evidence>
<comment type="caution">
    <text evidence="7">The sequence shown here is derived from an EMBL/GenBank/DDBJ whole genome shotgun (WGS) entry which is preliminary data.</text>
</comment>
<dbReference type="Proteomes" id="UP000218896">
    <property type="component" value="Unassembled WGS sequence"/>
</dbReference>
<dbReference type="FunFam" id="3.40.50.300:FF:001922">
    <property type="entry name" value="DEAH (Asp-Glu-Ala-His) box polypeptide 29"/>
    <property type="match status" value="1"/>
</dbReference>
<dbReference type="Pfam" id="PF00271">
    <property type="entry name" value="Helicase_C"/>
    <property type="match status" value="1"/>
</dbReference>
<dbReference type="PROSITE" id="PS51192">
    <property type="entry name" value="HELICASE_ATP_BIND_1"/>
    <property type="match status" value="1"/>
</dbReference>
<evidence type="ECO:0000259" key="6">
    <source>
        <dbReference type="PROSITE" id="PS51194"/>
    </source>
</evidence>
<proteinExistence type="predicted"/>
<dbReference type="GO" id="GO:0003724">
    <property type="term" value="F:RNA helicase activity"/>
    <property type="evidence" value="ECO:0007669"/>
    <property type="project" value="InterPro"/>
</dbReference>
<organism evidence="7 8">
    <name type="scientific">Halovibrio salipaludis</name>
    <dbReference type="NCBI Taxonomy" id="2032626"/>
    <lineage>
        <taxon>Bacteria</taxon>
        <taxon>Pseudomonadati</taxon>
        <taxon>Pseudomonadota</taxon>
        <taxon>Gammaproteobacteria</taxon>
        <taxon>Oceanospirillales</taxon>
        <taxon>Halomonadaceae</taxon>
        <taxon>Halovibrio</taxon>
    </lineage>
</organism>
<reference evidence="7 8" key="1">
    <citation type="submission" date="2017-08" db="EMBL/GenBank/DDBJ databases">
        <title>Halovibrio sewagensis sp. nov., isolated from wastewater of high salinity.</title>
        <authorList>
            <person name="Dong X."/>
            <person name="Zhang G."/>
        </authorList>
    </citation>
    <scope>NUCLEOTIDE SEQUENCE [LARGE SCALE GENOMIC DNA]</scope>
    <source>
        <strain evidence="7 8">YL5-2</strain>
    </source>
</reference>
<dbReference type="PANTHER" id="PTHR18934:SF99">
    <property type="entry name" value="ATP-DEPENDENT RNA HELICASE DHX37-RELATED"/>
    <property type="match status" value="1"/>
</dbReference>
<keyword evidence="2" id="KW-0378">Hydrolase</keyword>
<evidence type="ECO:0000256" key="4">
    <source>
        <dbReference type="ARBA" id="ARBA00022840"/>
    </source>
</evidence>
<dbReference type="GO" id="GO:0005524">
    <property type="term" value="F:ATP binding"/>
    <property type="evidence" value="ECO:0007669"/>
    <property type="project" value="UniProtKB-KW"/>
</dbReference>
<feature type="domain" description="Helicase C-terminal" evidence="6">
    <location>
        <begin position="243"/>
        <end position="413"/>
    </location>
</feature>
<dbReference type="PANTHER" id="PTHR18934">
    <property type="entry name" value="ATP-DEPENDENT RNA HELICASE"/>
    <property type="match status" value="1"/>
</dbReference>
<dbReference type="Gene3D" id="1.20.120.1080">
    <property type="match status" value="1"/>
</dbReference>
<dbReference type="OrthoDB" id="9805617at2"/>
<dbReference type="InterPro" id="IPR024590">
    <property type="entry name" value="HrpA_C"/>
</dbReference>
<evidence type="ECO:0000313" key="8">
    <source>
        <dbReference type="Proteomes" id="UP000218896"/>
    </source>
</evidence>
<dbReference type="InterPro" id="IPR001650">
    <property type="entry name" value="Helicase_C-like"/>
</dbReference>
<evidence type="ECO:0000259" key="5">
    <source>
        <dbReference type="PROSITE" id="PS51192"/>
    </source>
</evidence>
<dbReference type="CDD" id="cd18791">
    <property type="entry name" value="SF2_C_RHA"/>
    <property type="match status" value="1"/>
</dbReference>
<dbReference type="InterPro" id="IPR011545">
    <property type="entry name" value="DEAD/DEAH_box_helicase_dom"/>
</dbReference>
<dbReference type="SUPFAM" id="SSF52540">
    <property type="entry name" value="P-loop containing nucleoside triphosphate hydrolases"/>
    <property type="match status" value="1"/>
</dbReference>
<dbReference type="SMART" id="SM00382">
    <property type="entry name" value="AAA"/>
    <property type="match status" value="1"/>
</dbReference>
<dbReference type="Pfam" id="PF11898">
    <property type="entry name" value="DUF3418"/>
    <property type="match status" value="1"/>
</dbReference>
<sequence length="1267" mass="144850">MGKGEPDSKTQERIEALLKEGQEALARRRLLVPSISYPESLPVSERAEDIRSLLEQHQVVIVAGETGSGKTTQLPKMALEAGRGRRGLVGHTQPRRIAARTVAQRLAEEMETRVGETVGYQVRFSDQTSEDSLVKVMTDGILLNELTHDRFLDRYDTIIVDEAHERSLNIDFLLGALKRILPKRPDLKVIITSATIELDRFSAYFDDAPVLEVSGRTHPVEVRYRPLADSEDPESGWPGAIESIVHEIEDYEKDQGKGPGDILVFLPGERDIRQVSKELRHADLQHTEVLPLYARLSNREQNRVFQPHGGRRIVLATNVAETSLTVPGIHYVIDTGLARLSRYSVRSKMQRLPVEPIAQASAEQRKGRCGRVAPGICFRLYDESDFLNRPEFTDPEIRRTNLASVILQMTNMGLGDVKRFPFIDPPDKRLVNDGYKLLEELGAVDRGRKVTKAGQRMARLPVDPRLARMLLAAEREGSLAEVAVIAAGLSIQDPRERPGDKQTQADQAHALFRDNHSDFNSLLNLWNSWEEQRQTLSGNQLQKWCRKHFVAFLRMREWRDIHRQILLLAKEQGMRVNQRPADYGSVHRALLAGLLGNVALKEEKGWFHGTRNRKFRIFPGSALAKKPPKWIMAAEIVETSQVFARMVAGIEVEWIEPLAEHVVRRNHAEPHWEKKRAQVMAMESVTLYGLTIVSNRRVGYARIDPELSREIFIRRALVEGEYRTRAPFVLANQELIEEVTSLEDKVRRRDLLVDEETLFQFYHERLPADIVSGKGFERWWKQLNDEQLSRFYLTESDVFQKEPGTDTQSLYPDTLQWHGLTFELRYHFEPGTAEDGVSIRVPIMALKQLPVERLGWLVPGLLRDRAIALVKSLPKSLRRNFVPVPDFVDAALANLTPCNEPLTRRLGEQLQRMTGVRIPEDAWDPDHLPDHLRMNVQVIDDKGNILDQGRDVEGLIARHEDEAHQALESAMQEAPEESEVERVVSDWPGGELPESVETEQGGMQVRVYPVLEDEGQGVRQTQVLDPVRAWYLNRRGIARILVNRLGNTLRDLDRRLPGFHEASLLFAPVGRKTELLDDLLIATAQSHFLADQALPRSERDLESCLESGRSGFVPALEANSRLLLQIMERHHQVMKGLKGKIPLNVAQSMADLKFQMSQLIYPGFMAATPPEWLKHFPRYMDAALIRLDKMPREAGRERAFLSEFQPFWERYVERREALAVQGIEDEALITYRWMLEEYRVSYFAQQLGTAVTVSPQRLERQWQEVRR</sequence>
<evidence type="ECO:0000256" key="1">
    <source>
        <dbReference type="ARBA" id="ARBA00022741"/>
    </source>
</evidence>
<dbReference type="InterPro" id="IPR007502">
    <property type="entry name" value="Helicase-assoc_dom"/>
</dbReference>
<dbReference type="NCBIfam" id="TIGR01967">
    <property type="entry name" value="DEAH_box_HrpA"/>
    <property type="match status" value="1"/>
</dbReference>
<dbReference type="FunFam" id="1.20.120.1080:FF:000005">
    <property type="entry name" value="ATP-dependent helicase HrpA"/>
    <property type="match status" value="1"/>
</dbReference>
<dbReference type="EMBL" id="NSKD01000002">
    <property type="protein sequence ID" value="PAU81433.1"/>
    <property type="molecule type" value="Genomic_DNA"/>
</dbReference>
<dbReference type="InterPro" id="IPR010222">
    <property type="entry name" value="RNA_helicase_HrpA"/>
</dbReference>
<dbReference type="SMART" id="SM00847">
    <property type="entry name" value="HA2"/>
    <property type="match status" value="1"/>
</dbReference>
<dbReference type="PROSITE" id="PS51194">
    <property type="entry name" value="HELICASE_CTER"/>
    <property type="match status" value="1"/>
</dbReference>
<keyword evidence="4" id="KW-0067">ATP-binding</keyword>
<dbReference type="InterPro" id="IPR003593">
    <property type="entry name" value="AAA+_ATPase"/>
</dbReference>
<dbReference type="SMART" id="SM00490">
    <property type="entry name" value="HELICc"/>
    <property type="match status" value="1"/>
</dbReference>
<dbReference type="Pfam" id="PF00270">
    <property type="entry name" value="DEAD"/>
    <property type="match status" value="1"/>
</dbReference>
<dbReference type="InterPro" id="IPR014001">
    <property type="entry name" value="Helicase_ATP-bd"/>
</dbReference>
<keyword evidence="8" id="KW-1185">Reference proteome</keyword>
<dbReference type="AlphaFoldDB" id="A0A2A2FA63"/>